<evidence type="ECO:0000313" key="1">
    <source>
        <dbReference type="EMBL" id="KAI3680981.1"/>
    </source>
</evidence>
<comment type="caution">
    <text evidence="1">The sequence shown here is derived from an EMBL/GenBank/DDBJ whole genome shotgun (WGS) entry which is preliminary data.</text>
</comment>
<name>A0ACB8Y7F8_ARCLA</name>
<reference evidence="2" key="1">
    <citation type="journal article" date="2022" name="Mol. Ecol. Resour.">
        <title>The genomes of chicory, endive, great burdock and yacon provide insights into Asteraceae palaeo-polyploidization history and plant inulin production.</title>
        <authorList>
            <person name="Fan W."/>
            <person name="Wang S."/>
            <person name="Wang H."/>
            <person name="Wang A."/>
            <person name="Jiang F."/>
            <person name="Liu H."/>
            <person name="Zhao H."/>
            <person name="Xu D."/>
            <person name="Zhang Y."/>
        </authorList>
    </citation>
    <scope>NUCLEOTIDE SEQUENCE [LARGE SCALE GENOMIC DNA]</scope>
    <source>
        <strain evidence="2">cv. Niubang</strain>
    </source>
</reference>
<organism evidence="1 2">
    <name type="scientific">Arctium lappa</name>
    <name type="common">Greater burdock</name>
    <name type="synonym">Lappa major</name>
    <dbReference type="NCBI Taxonomy" id="4217"/>
    <lineage>
        <taxon>Eukaryota</taxon>
        <taxon>Viridiplantae</taxon>
        <taxon>Streptophyta</taxon>
        <taxon>Embryophyta</taxon>
        <taxon>Tracheophyta</taxon>
        <taxon>Spermatophyta</taxon>
        <taxon>Magnoliopsida</taxon>
        <taxon>eudicotyledons</taxon>
        <taxon>Gunneridae</taxon>
        <taxon>Pentapetalae</taxon>
        <taxon>asterids</taxon>
        <taxon>campanulids</taxon>
        <taxon>Asterales</taxon>
        <taxon>Asteraceae</taxon>
        <taxon>Carduoideae</taxon>
        <taxon>Cardueae</taxon>
        <taxon>Arctiinae</taxon>
        <taxon>Arctium</taxon>
    </lineage>
</organism>
<dbReference type="Proteomes" id="UP001055879">
    <property type="component" value="Linkage Group LG13"/>
</dbReference>
<accession>A0ACB8Y7F8</accession>
<keyword evidence="2" id="KW-1185">Reference proteome</keyword>
<evidence type="ECO:0000313" key="2">
    <source>
        <dbReference type="Proteomes" id="UP001055879"/>
    </source>
</evidence>
<protein>
    <submittedName>
        <fullName evidence="1">Uncharacterized protein</fullName>
    </submittedName>
</protein>
<gene>
    <name evidence="1" type="ORF">L6452_35761</name>
</gene>
<reference evidence="1 2" key="2">
    <citation type="journal article" date="2022" name="Mol. Ecol. Resour.">
        <title>The genomes of chicory, endive, great burdock and yacon provide insights into Asteraceae paleo-polyploidization history and plant inulin production.</title>
        <authorList>
            <person name="Fan W."/>
            <person name="Wang S."/>
            <person name="Wang H."/>
            <person name="Wang A."/>
            <person name="Jiang F."/>
            <person name="Liu H."/>
            <person name="Zhao H."/>
            <person name="Xu D."/>
            <person name="Zhang Y."/>
        </authorList>
    </citation>
    <scope>NUCLEOTIDE SEQUENCE [LARGE SCALE GENOMIC DNA]</scope>
    <source>
        <strain evidence="2">cv. Niubang</strain>
    </source>
</reference>
<sequence length="310" mass="35198">MTSTSTADPSSAMAETPNWLEMPHEIMAMILQRLGAVEILDSAQKVCTTWRRICKDPAMWKVIDIHYSSDGWDTDYDIEKLTKQAVHRSCGELIDISLECFGTDDLLDHISRCSSKLKHLRLTNCYSIRGSGLTHAVKNLPHLETLHLFYTSIYPEDIEVIGRNCPHLKSFKMKTEFRQSHIECDADALAIASSMPALRHLQLFGSKMTDDGLQVILQGCPHLESLDLRRCFNLKLGGNLGKLCKERIKDFKRPNDSTEDCGFCAGVYDFDEFDDMNLSVYCDIDGFYDDHEVSDDSIISADDDEDYYLL</sequence>
<proteinExistence type="predicted"/>
<dbReference type="EMBL" id="CM042059">
    <property type="protein sequence ID" value="KAI3680981.1"/>
    <property type="molecule type" value="Genomic_DNA"/>
</dbReference>